<evidence type="ECO:0000256" key="8">
    <source>
        <dbReference type="ARBA" id="ARBA00023146"/>
    </source>
</evidence>
<organism evidence="13 14">
    <name type="scientific">Spartinivicinus poritis</name>
    <dbReference type="NCBI Taxonomy" id="2994640"/>
    <lineage>
        <taxon>Bacteria</taxon>
        <taxon>Pseudomonadati</taxon>
        <taxon>Pseudomonadota</taxon>
        <taxon>Gammaproteobacteria</taxon>
        <taxon>Oceanospirillales</taxon>
        <taxon>Zooshikellaceae</taxon>
        <taxon>Spartinivicinus</taxon>
    </lineage>
</organism>
<dbReference type="Gene3D" id="2.170.220.10">
    <property type="match status" value="1"/>
</dbReference>
<evidence type="ECO:0000256" key="4">
    <source>
        <dbReference type="ARBA" id="ARBA00022598"/>
    </source>
</evidence>
<dbReference type="EC" id="6.1.1.10" evidence="2"/>
<dbReference type="NCBIfam" id="TIGR00398">
    <property type="entry name" value="metG"/>
    <property type="match status" value="1"/>
</dbReference>
<evidence type="ECO:0000256" key="1">
    <source>
        <dbReference type="ARBA" id="ARBA00003314"/>
    </source>
</evidence>
<feature type="domain" description="Methionyl-tRNA synthetase anticodon-binding" evidence="12">
    <location>
        <begin position="380"/>
        <end position="485"/>
    </location>
</feature>
<dbReference type="InterPro" id="IPR014758">
    <property type="entry name" value="Met-tRNA_synth"/>
</dbReference>
<evidence type="ECO:0000256" key="10">
    <source>
        <dbReference type="RuleBase" id="RU363039"/>
    </source>
</evidence>
<dbReference type="Pfam" id="PF09334">
    <property type="entry name" value="tRNA-synt_1g"/>
    <property type="match status" value="1"/>
</dbReference>
<dbReference type="PANTHER" id="PTHR43326:SF1">
    <property type="entry name" value="METHIONINE--TRNA LIGASE, MITOCHONDRIAL"/>
    <property type="match status" value="1"/>
</dbReference>
<dbReference type="Proteomes" id="UP001528823">
    <property type="component" value="Unassembled WGS sequence"/>
</dbReference>
<comment type="function">
    <text evidence="1">Is required not only for elongation of protein synthesis but also for the initiation of all mRNA translation through initiator tRNA(fMet) aminoacylation.</text>
</comment>
<evidence type="ECO:0000256" key="3">
    <source>
        <dbReference type="ARBA" id="ARBA00018753"/>
    </source>
</evidence>
<dbReference type="Gene3D" id="1.10.730.10">
    <property type="entry name" value="Isoleucyl-tRNA Synthetase, Domain 1"/>
    <property type="match status" value="1"/>
</dbReference>
<keyword evidence="7 10" id="KW-0648">Protein biosynthesis</keyword>
<gene>
    <name evidence="13" type="primary">metG</name>
    <name evidence="13" type="ORF">ORQ98_22020</name>
</gene>
<evidence type="ECO:0000259" key="12">
    <source>
        <dbReference type="Pfam" id="PF19303"/>
    </source>
</evidence>
<dbReference type="PRINTS" id="PR01041">
    <property type="entry name" value="TRNASYNTHMET"/>
</dbReference>
<keyword evidence="4 10" id="KW-0436">Ligase</keyword>
<dbReference type="InterPro" id="IPR009080">
    <property type="entry name" value="tRNAsynth_Ia_anticodon-bd"/>
</dbReference>
<keyword evidence="6 10" id="KW-0067">ATP-binding</keyword>
<dbReference type="InterPro" id="IPR041872">
    <property type="entry name" value="Anticodon_Met"/>
</dbReference>
<dbReference type="PANTHER" id="PTHR43326">
    <property type="entry name" value="METHIONYL-TRNA SYNTHETASE"/>
    <property type="match status" value="1"/>
</dbReference>
<evidence type="ECO:0000256" key="2">
    <source>
        <dbReference type="ARBA" id="ARBA00012838"/>
    </source>
</evidence>
<comment type="caution">
    <text evidence="13">The sequence shown here is derived from an EMBL/GenBank/DDBJ whole genome shotgun (WGS) entry which is preliminary data.</text>
</comment>
<evidence type="ECO:0000256" key="5">
    <source>
        <dbReference type="ARBA" id="ARBA00022741"/>
    </source>
</evidence>
<feature type="domain" description="Methionyl/Leucyl tRNA synthetase" evidence="11">
    <location>
        <begin position="134"/>
        <end position="356"/>
    </location>
</feature>
<dbReference type="GO" id="GO:0004825">
    <property type="term" value="F:methionine-tRNA ligase activity"/>
    <property type="evidence" value="ECO:0007669"/>
    <property type="project" value="UniProtKB-EC"/>
</dbReference>
<dbReference type="SUPFAM" id="SSF47323">
    <property type="entry name" value="Anticodon-binding domain of a subclass of class I aminoacyl-tRNA synthetases"/>
    <property type="match status" value="1"/>
</dbReference>
<keyword evidence="5 10" id="KW-0547">Nucleotide-binding</keyword>
<evidence type="ECO:0000256" key="6">
    <source>
        <dbReference type="ARBA" id="ARBA00022840"/>
    </source>
</evidence>
<proteinExistence type="inferred from homology"/>
<dbReference type="Gene3D" id="3.40.50.620">
    <property type="entry name" value="HUPs"/>
    <property type="match status" value="1"/>
</dbReference>
<keyword evidence="14" id="KW-1185">Reference proteome</keyword>
<dbReference type="InterPro" id="IPR033911">
    <property type="entry name" value="MetRS_core"/>
</dbReference>
<accession>A0ABT5UE53</accession>
<reference evidence="13 14" key="1">
    <citation type="submission" date="2022-11" db="EMBL/GenBank/DDBJ databases">
        <title>Spartinivicinus poritis sp. nov., isolated from scleractinian coral Porites lutea.</title>
        <authorList>
            <person name="Zhang G."/>
            <person name="Cai L."/>
            <person name="Wei Q."/>
        </authorList>
    </citation>
    <scope>NUCLEOTIDE SEQUENCE [LARGE SCALE GENOMIC DNA]</scope>
    <source>
        <strain evidence="13 14">A2-2</strain>
    </source>
</reference>
<comment type="similarity">
    <text evidence="10">Belongs to the class-I aminoacyl-tRNA synthetase family.</text>
</comment>
<dbReference type="SUPFAM" id="SSF52374">
    <property type="entry name" value="Nucleotidylyl transferase"/>
    <property type="match status" value="1"/>
</dbReference>
<dbReference type="InterPro" id="IPR023457">
    <property type="entry name" value="Met-tRNA_synth_2"/>
</dbReference>
<name>A0ABT5UE53_9GAMM</name>
<evidence type="ECO:0000256" key="7">
    <source>
        <dbReference type="ARBA" id="ARBA00022917"/>
    </source>
</evidence>
<protein>
    <recommendedName>
        <fullName evidence="3">Methionine--tRNA ligase</fullName>
        <ecNumber evidence="2">6.1.1.10</ecNumber>
    </recommendedName>
    <alternativeName>
        <fullName evidence="9">Methionyl-tRNA synthetase</fullName>
    </alternativeName>
</protein>
<keyword evidence="8 10" id="KW-0030">Aminoacyl-tRNA synthetase</keyword>
<evidence type="ECO:0000313" key="13">
    <source>
        <dbReference type="EMBL" id="MDE1464646.1"/>
    </source>
</evidence>
<dbReference type="InterPro" id="IPR014729">
    <property type="entry name" value="Rossmann-like_a/b/a_fold"/>
</dbReference>
<dbReference type="EMBL" id="JAPMOU010000039">
    <property type="protein sequence ID" value="MDE1464646.1"/>
    <property type="molecule type" value="Genomic_DNA"/>
</dbReference>
<dbReference type="InterPro" id="IPR015413">
    <property type="entry name" value="Methionyl/Leucyl_tRNA_Synth"/>
</dbReference>
<evidence type="ECO:0000259" key="11">
    <source>
        <dbReference type="Pfam" id="PF09334"/>
    </source>
</evidence>
<dbReference type="RefSeq" id="WP_274690971.1">
    <property type="nucleotide sequence ID" value="NZ_JAPMOU010000039.1"/>
</dbReference>
<sequence length="509" mass="58645">MTDIITTPIFYANGNPHLGHAYSGYIADVAKRFHSLANKGDSLLITGTDEHGQKIADTARAHEVNVSQFVNDRAKAFQTLWPQLNIQPNIFVRTTECFHYKIIQAVWRTLFQNGDIYLGFYQGNYCIGCEQFYSSYELEDGCCPIHKAPTHNTSEETYLFKLESYRQQLIEHYQRYPNFITPNHYSHSILDYLQQGPLEDLSVSRVNNEWGINVPHNPKHTIYVWIDALFSYLTALQRAGFNQDDLQKTTHIIGKDILKFHAVYWPIFLLAANLPLPKRLVIHGWWTINGEKISKSNPETLVSPTDLTDQLTKDGLRYALLRQKPLARDGNIVIDELKDLINADLAHSFANLVKRNHTLVIKYFSGVIDSSIINQQTLSNTSQFIINHCGQILKKIFDQYKAYEFYQVTLLLKGLLDSCNHYFHKRTPWEINKGKDRNEVAETCLVTSNLIRQLAIAFYPLTPNLSTSILDELGDDVKSCQWQSRFQIQSIEINHARSHFSKLYPKKTL</sequence>
<evidence type="ECO:0000256" key="9">
    <source>
        <dbReference type="ARBA" id="ARBA00030904"/>
    </source>
</evidence>
<evidence type="ECO:0000313" key="14">
    <source>
        <dbReference type="Proteomes" id="UP001528823"/>
    </source>
</evidence>
<dbReference type="CDD" id="cd00814">
    <property type="entry name" value="MetRS_core"/>
    <property type="match status" value="1"/>
</dbReference>
<dbReference type="Pfam" id="PF19303">
    <property type="entry name" value="Anticodon_3"/>
    <property type="match status" value="1"/>
</dbReference>